<dbReference type="Gene3D" id="3.90.1150.10">
    <property type="entry name" value="Aspartate Aminotransferase, domain 1"/>
    <property type="match status" value="1"/>
</dbReference>
<evidence type="ECO:0000256" key="3">
    <source>
        <dbReference type="ARBA" id="ARBA00022679"/>
    </source>
</evidence>
<evidence type="ECO:0000256" key="4">
    <source>
        <dbReference type="ARBA" id="ARBA00022898"/>
    </source>
</evidence>
<dbReference type="InterPro" id="IPR015424">
    <property type="entry name" value="PyrdxlP-dep_Trfase"/>
</dbReference>
<name>A0ABQ3VFL0_9CHLR</name>
<keyword evidence="7" id="KW-1185">Reference proteome</keyword>
<comment type="caution">
    <text evidence="6">The sequence shown here is derived from an EMBL/GenBank/DDBJ whole genome shotgun (WGS) entry which is preliminary data.</text>
</comment>
<keyword evidence="3" id="KW-0808">Transferase</keyword>
<sequence>MWEQRYALRTKQMKSSAIRDLLTITEQPNVISFAGGLPAPEVFPVAEVGSIVQKILQNNGAQALQYGATEGYFPLRSLIAQRYSSAELKLTADNVLITTGSQQALDLLGKLFIDPGKQVVIEEPTYLGALQAWNAYGAQYLTVPIDEQGMLVEELESRLQDQPGWIYALPNFQNPSGTTLSLARRQRLIELAMHYQVPVIEDDPYGELRFSGEPLPPLLHLAATTNTTASELPIIYLGTFSKVLAPGLRVGWMIGPQQVISKLAQAKQGVDLNTATLNQMIAYEMMQSGFLQEHIKGICAQYRIRRDSMLEALTRYFPQTAQWSKPDGGLFIWATLPQGIDSKALLSQAIRQKVAFVPGSAFYANGGGENTMRLNFSNATPKLIQEGIARLGQLLQTLPEMATILSPVS</sequence>
<dbReference type="CDD" id="cd00609">
    <property type="entry name" value="AAT_like"/>
    <property type="match status" value="1"/>
</dbReference>
<dbReference type="PANTHER" id="PTHR42790:SF19">
    <property type="entry name" value="KYNURENINE_ALPHA-AMINOADIPATE AMINOTRANSFERASE, MITOCHONDRIAL"/>
    <property type="match status" value="1"/>
</dbReference>
<dbReference type="InterPro" id="IPR004839">
    <property type="entry name" value="Aminotransferase_I/II_large"/>
</dbReference>
<dbReference type="InterPro" id="IPR015421">
    <property type="entry name" value="PyrdxlP-dep_Trfase_major"/>
</dbReference>
<feature type="domain" description="Aminotransferase class I/classII large" evidence="5">
    <location>
        <begin position="50"/>
        <end position="391"/>
    </location>
</feature>
<evidence type="ECO:0000259" key="5">
    <source>
        <dbReference type="Pfam" id="PF00155"/>
    </source>
</evidence>
<dbReference type="Pfam" id="PF00155">
    <property type="entry name" value="Aminotran_1_2"/>
    <property type="match status" value="1"/>
</dbReference>
<dbReference type="InterPro" id="IPR050859">
    <property type="entry name" value="Class-I_PLP-dep_aminotransf"/>
</dbReference>
<gene>
    <name evidence="6" type="ORF">KSZ_19170</name>
</gene>
<evidence type="ECO:0000256" key="1">
    <source>
        <dbReference type="ARBA" id="ARBA00001933"/>
    </source>
</evidence>
<proteinExistence type="predicted"/>
<dbReference type="PANTHER" id="PTHR42790">
    <property type="entry name" value="AMINOTRANSFERASE"/>
    <property type="match status" value="1"/>
</dbReference>
<evidence type="ECO:0000313" key="6">
    <source>
        <dbReference type="EMBL" id="GHO83911.1"/>
    </source>
</evidence>
<dbReference type="SUPFAM" id="SSF53383">
    <property type="entry name" value="PLP-dependent transferases"/>
    <property type="match status" value="1"/>
</dbReference>
<dbReference type="EMBL" id="BNJJ01000004">
    <property type="protein sequence ID" value="GHO83911.1"/>
    <property type="molecule type" value="Genomic_DNA"/>
</dbReference>
<evidence type="ECO:0000313" key="7">
    <source>
        <dbReference type="Proteomes" id="UP000635565"/>
    </source>
</evidence>
<dbReference type="Proteomes" id="UP000635565">
    <property type="component" value="Unassembled WGS sequence"/>
</dbReference>
<dbReference type="RefSeq" id="WP_201361542.1">
    <property type="nucleotide sequence ID" value="NZ_BNJJ01000004.1"/>
</dbReference>
<organism evidence="6 7">
    <name type="scientific">Dictyobacter formicarum</name>
    <dbReference type="NCBI Taxonomy" id="2778368"/>
    <lineage>
        <taxon>Bacteria</taxon>
        <taxon>Bacillati</taxon>
        <taxon>Chloroflexota</taxon>
        <taxon>Ktedonobacteria</taxon>
        <taxon>Ktedonobacterales</taxon>
        <taxon>Dictyobacteraceae</taxon>
        <taxon>Dictyobacter</taxon>
    </lineage>
</organism>
<reference evidence="6 7" key="1">
    <citation type="journal article" date="2021" name="Int. J. Syst. Evol. Microbiol.">
        <title>Reticulibacter mediterranei gen. nov., sp. nov., within the new family Reticulibacteraceae fam. nov., and Ktedonospora formicarum gen. nov., sp. nov., Ktedonobacter robiniae sp. nov., Dictyobacter formicarum sp. nov. and Dictyobacter arantiisoli sp. nov., belonging to the class Ktedonobacteria.</title>
        <authorList>
            <person name="Yabe S."/>
            <person name="Zheng Y."/>
            <person name="Wang C.M."/>
            <person name="Sakai Y."/>
            <person name="Abe K."/>
            <person name="Yokota A."/>
            <person name="Donadio S."/>
            <person name="Cavaletti L."/>
            <person name="Monciardini P."/>
        </authorList>
    </citation>
    <scope>NUCLEOTIDE SEQUENCE [LARGE SCALE GENOMIC DNA]</scope>
    <source>
        <strain evidence="6 7">SOSP1-9</strain>
    </source>
</reference>
<keyword evidence="4" id="KW-0663">Pyridoxal phosphate</keyword>
<dbReference type="GO" id="GO:0008483">
    <property type="term" value="F:transaminase activity"/>
    <property type="evidence" value="ECO:0007669"/>
    <property type="project" value="UniProtKB-KW"/>
</dbReference>
<dbReference type="Gene3D" id="3.40.640.10">
    <property type="entry name" value="Type I PLP-dependent aspartate aminotransferase-like (Major domain)"/>
    <property type="match status" value="1"/>
</dbReference>
<keyword evidence="2 6" id="KW-0032">Aminotransferase</keyword>
<comment type="cofactor">
    <cofactor evidence="1">
        <name>pyridoxal 5'-phosphate</name>
        <dbReference type="ChEBI" id="CHEBI:597326"/>
    </cofactor>
</comment>
<evidence type="ECO:0000256" key="2">
    <source>
        <dbReference type="ARBA" id="ARBA00022576"/>
    </source>
</evidence>
<accession>A0ABQ3VFL0</accession>
<protein>
    <submittedName>
        <fullName evidence="6">Aminotransferase</fullName>
    </submittedName>
</protein>
<dbReference type="InterPro" id="IPR015422">
    <property type="entry name" value="PyrdxlP-dep_Trfase_small"/>
</dbReference>